<dbReference type="CDD" id="cd02440">
    <property type="entry name" value="AdoMet_MTases"/>
    <property type="match status" value="1"/>
</dbReference>
<evidence type="ECO:0000256" key="9">
    <source>
        <dbReference type="ARBA" id="ARBA00022777"/>
    </source>
</evidence>
<dbReference type="Pfam" id="PF02390">
    <property type="entry name" value="Methyltransf_4"/>
    <property type="match status" value="1"/>
</dbReference>
<dbReference type="Pfam" id="PF00162">
    <property type="entry name" value="PGK"/>
    <property type="match status" value="1"/>
</dbReference>
<dbReference type="OrthoDB" id="275353at2759"/>
<organism evidence="14 15">
    <name type="scientific">Morus notabilis</name>
    <dbReference type="NCBI Taxonomy" id="981085"/>
    <lineage>
        <taxon>Eukaryota</taxon>
        <taxon>Viridiplantae</taxon>
        <taxon>Streptophyta</taxon>
        <taxon>Embryophyta</taxon>
        <taxon>Tracheophyta</taxon>
        <taxon>Spermatophyta</taxon>
        <taxon>Magnoliopsida</taxon>
        <taxon>eudicotyledons</taxon>
        <taxon>Gunneridae</taxon>
        <taxon>Pentapetalae</taxon>
        <taxon>rosids</taxon>
        <taxon>fabids</taxon>
        <taxon>Rosales</taxon>
        <taxon>Moraceae</taxon>
        <taxon>Moreae</taxon>
        <taxon>Morus</taxon>
    </lineage>
</organism>
<dbReference type="SUPFAM" id="SSF53335">
    <property type="entry name" value="S-adenosyl-L-methionine-dependent methyltransferases"/>
    <property type="match status" value="1"/>
</dbReference>
<dbReference type="eggNOG" id="KOG3115">
    <property type="taxonomic scope" value="Eukaryota"/>
</dbReference>
<comment type="similarity">
    <text evidence="3 12">Belongs to the phosphoglycerate kinase family.</text>
</comment>
<dbReference type="AlphaFoldDB" id="W9RX25"/>
<dbReference type="InterPro" id="IPR029063">
    <property type="entry name" value="SAM-dependent_MTases_sf"/>
</dbReference>
<reference evidence="15" key="1">
    <citation type="submission" date="2013-01" db="EMBL/GenBank/DDBJ databases">
        <title>Draft Genome Sequence of a Mulberry Tree, Morus notabilis C.K. Schneid.</title>
        <authorList>
            <person name="He N."/>
            <person name="Zhao S."/>
        </authorList>
    </citation>
    <scope>NUCLEOTIDE SEQUENCE</scope>
</reference>
<dbReference type="GO" id="GO:0043531">
    <property type="term" value="F:ADP binding"/>
    <property type="evidence" value="ECO:0007669"/>
    <property type="project" value="TreeGrafter"/>
</dbReference>
<keyword evidence="4" id="KW-0489">Methyltransferase</keyword>
<evidence type="ECO:0000256" key="2">
    <source>
        <dbReference type="ARBA" id="ARBA00001946"/>
    </source>
</evidence>
<dbReference type="eggNOG" id="KOG1367">
    <property type="taxonomic scope" value="Eukaryota"/>
</dbReference>
<dbReference type="Proteomes" id="UP000030645">
    <property type="component" value="Unassembled WGS sequence"/>
</dbReference>
<comment type="catalytic activity">
    <reaction evidence="1">
        <text>guanosine(46) in tRNA + S-adenosyl-L-methionine = N(7)-methylguanosine(46) in tRNA + S-adenosyl-L-homocysteine</text>
        <dbReference type="Rhea" id="RHEA:42708"/>
        <dbReference type="Rhea" id="RHEA-COMP:10188"/>
        <dbReference type="Rhea" id="RHEA-COMP:10189"/>
        <dbReference type="ChEBI" id="CHEBI:57856"/>
        <dbReference type="ChEBI" id="CHEBI:59789"/>
        <dbReference type="ChEBI" id="CHEBI:74269"/>
        <dbReference type="ChEBI" id="CHEBI:74480"/>
        <dbReference type="EC" id="2.1.1.33"/>
    </reaction>
</comment>
<comment type="subunit">
    <text evidence="13">Monomer.</text>
</comment>
<dbReference type="GO" id="GO:0004618">
    <property type="term" value="F:phosphoglycerate kinase activity"/>
    <property type="evidence" value="ECO:0007669"/>
    <property type="project" value="UniProtKB-EC"/>
</dbReference>
<evidence type="ECO:0000256" key="5">
    <source>
        <dbReference type="ARBA" id="ARBA00022679"/>
    </source>
</evidence>
<comment type="catalytic activity">
    <reaction evidence="12">
        <text>(2R)-3-phosphoglycerate + ATP = (2R)-3-phospho-glyceroyl phosphate + ADP</text>
        <dbReference type="Rhea" id="RHEA:14801"/>
        <dbReference type="ChEBI" id="CHEBI:30616"/>
        <dbReference type="ChEBI" id="CHEBI:57604"/>
        <dbReference type="ChEBI" id="CHEBI:58272"/>
        <dbReference type="ChEBI" id="CHEBI:456216"/>
        <dbReference type="EC" id="2.7.2.3"/>
    </reaction>
</comment>
<evidence type="ECO:0000313" key="15">
    <source>
        <dbReference type="Proteomes" id="UP000030645"/>
    </source>
</evidence>
<keyword evidence="5 12" id="KW-0808">Transferase</keyword>
<dbReference type="GO" id="GO:0006094">
    <property type="term" value="P:gluconeogenesis"/>
    <property type="evidence" value="ECO:0007669"/>
    <property type="project" value="TreeGrafter"/>
</dbReference>
<accession>W9RX25</accession>
<name>W9RX25_9ROSA</name>
<keyword evidence="11" id="KW-0460">Magnesium</keyword>
<evidence type="ECO:0000256" key="12">
    <source>
        <dbReference type="RuleBase" id="RU000532"/>
    </source>
</evidence>
<gene>
    <name evidence="14" type="ORF">L484_024334</name>
</gene>
<dbReference type="EMBL" id="KE345789">
    <property type="protein sequence ID" value="EXC16166.1"/>
    <property type="molecule type" value="Genomic_DNA"/>
</dbReference>
<dbReference type="GO" id="GO:0005829">
    <property type="term" value="C:cytosol"/>
    <property type="evidence" value="ECO:0007669"/>
    <property type="project" value="TreeGrafter"/>
</dbReference>
<dbReference type="PRINTS" id="PR00477">
    <property type="entry name" value="PHGLYCKINASE"/>
</dbReference>
<dbReference type="FunFam" id="3.40.50.150:FF:000194">
    <property type="entry name" value="Phosphoglycerate kinase"/>
    <property type="match status" value="1"/>
</dbReference>
<proteinExistence type="inferred from homology"/>
<dbReference type="STRING" id="981085.W9RX25"/>
<dbReference type="PANTHER" id="PTHR11406:SF32">
    <property type="entry name" value="PHOSPHOGLYCERATE KINASE"/>
    <property type="match status" value="1"/>
</dbReference>
<evidence type="ECO:0000256" key="13">
    <source>
        <dbReference type="RuleBase" id="RU000696"/>
    </source>
</evidence>
<evidence type="ECO:0000256" key="4">
    <source>
        <dbReference type="ARBA" id="ARBA00022603"/>
    </source>
</evidence>
<dbReference type="PROSITE" id="PS51625">
    <property type="entry name" value="SAM_MT_TRMB"/>
    <property type="match status" value="1"/>
</dbReference>
<dbReference type="Gene3D" id="3.40.50.1260">
    <property type="entry name" value="Phosphoglycerate kinase, N-terminal domain"/>
    <property type="match status" value="2"/>
</dbReference>
<dbReference type="InterPro" id="IPR003358">
    <property type="entry name" value="tRNA_(Gua-N-7)_MeTrfase_Trmb"/>
</dbReference>
<dbReference type="Gene3D" id="3.40.50.150">
    <property type="entry name" value="Vaccinia Virus protein VP39"/>
    <property type="match status" value="1"/>
</dbReference>
<keyword evidence="9 12" id="KW-0418">Kinase</keyword>
<keyword evidence="10" id="KW-0067">ATP-binding</keyword>
<evidence type="ECO:0000256" key="3">
    <source>
        <dbReference type="ARBA" id="ARBA00008982"/>
    </source>
</evidence>
<dbReference type="KEGG" id="mnt:21407079"/>
<keyword evidence="15" id="KW-1185">Reference proteome</keyword>
<evidence type="ECO:0000256" key="7">
    <source>
        <dbReference type="ARBA" id="ARBA00022694"/>
    </source>
</evidence>
<dbReference type="PANTHER" id="PTHR11406">
    <property type="entry name" value="PHOSPHOGLYCERATE KINASE"/>
    <property type="match status" value="1"/>
</dbReference>
<dbReference type="GO" id="GO:0006096">
    <property type="term" value="P:glycolytic process"/>
    <property type="evidence" value="ECO:0007669"/>
    <property type="project" value="InterPro"/>
</dbReference>
<keyword evidence="6" id="KW-0949">S-adenosyl-L-methionine</keyword>
<dbReference type="GO" id="GO:0008176">
    <property type="term" value="F:tRNA (guanine(46)-N7)-methyltransferase activity"/>
    <property type="evidence" value="ECO:0007669"/>
    <property type="project" value="UniProtKB-EC"/>
</dbReference>
<dbReference type="InterPro" id="IPR036043">
    <property type="entry name" value="Phosphoglycerate_kinase_sf"/>
</dbReference>
<dbReference type="FunFam" id="3.40.50.1260:FF:000013">
    <property type="entry name" value="Phosphoglycerate kinase"/>
    <property type="match status" value="1"/>
</dbReference>
<evidence type="ECO:0000256" key="8">
    <source>
        <dbReference type="ARBA" id="ARBA00022741"/>
    </source>
</evidence>
<dbReference type="EC" id="2.7.2.3" evidence="12"/>
<protein>
    <recommendedName>
        <fullName evidence="12">Phosphoglycerate kinase</fullName>
        <ecNumber evidence="12">2.7.2.3</ecNumber>
    </recommendedName>
</protein>
<keyword evidence="7" id="KW-0819">tRNA processing</keyword>
<comment type="cofactor">
    <cofactor evidence="2">
        <name>Mg(2+)</name>
        <dbReference type="ChEBI" id="CHEBI:18420"/>
    </cofactor>
</comment>
<dbReference type="InterPro" id="IPR015824">
    <property type="entry name" value="Phosphoglycerate_kinase_N"/>
</dbReference>
<evidence type="ECO:0000256" key="10">
    <source>
        <dbReference type="ARBA" id="ARBA00022840"/>
    </source>
</evidence>
<evidence type="ECO:0000256" key="6">
    <source>
        <dbReference type="ARBA" id="ARBA00022691"/>
    </source>
</evidence>
<dbReference type="SUPFAM" id="SSF53748">
    <property type="entry name" value="Phosphoglycerate kinase"/>
    <property type="match status" value="1"/>
</dbReference>
<evidence type="ECO:0000256" key="11">
    <source>
        <dbReference type="ARBA" id="ARBA00022842"/>
    </source>
</evidence>
<dbReference type="GO" id="GO:0005524">
    <property type="term" value="F:ATP binding"/>
    <property type="evidence" value="ECO:0007669"/>
    <property type="project" value="UniProtKB-KW"/>
</dbReference>
<dbReference type="InterPro" id="IPR001576">
    <property type="entry name" value="Phosphoglycerate_kinase"/>
</dbReference>
<keyword evidence="8" id="KW-0547">Nucleotide-binding</keyword>
<evidence type="ECO:0000313" key="14">
    <source>
        <dbReference type="EMBL" id="EXC16166.1"/>
    </source>
</evidence>
<evidence type="ECO:0000256" key="1">
    <source>
        <dbReference type="ARBA" id="ARBA00000142"/>
    </source>
</evidence>
<sequence>MGRIFLLSLPQEPLFLSKLKTHHWPRLQKQPPLWFTGESAQSLKCHSVQSSSQGTLKVVNHVESLLDNKAFACNEEESESNALPYVQTLGKFPKGELFEKVVLVRFDSTILFGKEAEKISQSASNALLTIKYLHEAGAKIILVSDWSVKNKSKPFASESVADFLSSVLKYKVVPVGCISPEKSLRTESFEKADILLLDSLSEFKEEVANCPEFSEALSYRVDIFVNDSFSQSHRILASTVGVTRFCYACLAGFHFEESLNQLRNIKESEREHYVAIIGGGNLLDKAAALRFLACRCERLVFVGMMAFQIMHALGLSVPLNLVERGSLKQALDIVQFAQSRNVELLYPKDFWCKNDRLPTQLKIFPSHGIMDGWLPVDIGPVSLDEIKSLLTKCKKIIWIGPVKFHKSSCISGASKLAQILNQLSQRDCDVIVVGNMACEALIKESSCFSVSNMVYNASVVWEFLKGRKLPGVMALDRAYPFDIDWNTVYVDPSKPLVVDIGSGNGLFLQGMSKRRKDLNYLGLEINKTLVTRCLDSIHRLGIRNLYFIMTNATSAFHSLVSSYPGKLTLVSIQCPNPDFNNPEHRWRMLQRSLVEAVVELLAPNGKVFLQSDIEAVSMRMKEEFLKYGKGKLIVHEESNAMTSRGWLKENPFGVRSDWEQHVLDRGAPMYRLILSKFIGRADI</sequence>